<protein>
    <recommendedName>
        <fullName evidence="3">phenylalanine 4-monooxygenase</fullName>
        <ecNumber evidence="3">1.14.16.1</ecNumber>
    </recommendedName>
</protein>
<dbReference type="InterPro" id="IPR036951">
    <property type="entry name" value="ArAA_hydroxylase_sf"/>
</dbReference>
<evidence type="ECO:0000256" key="7">
    <source>
        <dbReference type="ARBA" id="ARBA00023033"/>
    </source>
</evidence>
<evidence type="ECO:0000259" key="9">
    <source>
        <dbReference type="Pfam" id="PF00351"/>
    </source>
</evidence>
<dbReference type="EC" id="1.14.16.1" evidence="3"/>
<evidence type="ECO:0000256" key="6">
    <source>
        <dbReference type="ARBA" id="ARBA00023004"/>
    </source>
</evidence>
<dbReference type="VEuPathDB" id="VectorBase:MDOA016791"/>
<dbReference type="VEuPathDB" id="VectorBase:MDOMA2_011178"/>
<dbReference type="SUPFAM" id="SSF56534">
    <property type="entry name" value="Aromatic aminoacid monoxygenases, catalytic and oligomerization domains"/>
    <property type="match status" value="1"/>
</dbReference>
<sequence>MPLLANPSFSQFSQKIGLASMGASDIYFFTVEEIGLASLGASEADIEKLATYFKLIYMAAGILMSNADICETVDSIQIAPRVEMKEKQQQQQLAKKKSRLAIEDKPSVEKKGANGSGGGGWLPKLSLTNMVDRIKTRIRPHLPDFSLWALPSYVIDFSTNLICRKFIINSDCDVIYK</sequence>
<proteinExistence type="inferred from homology"/>
<dbReference type="PANTHER" id="PTHR11473:SF24">
    <property type="entry name" value="PHENYLALANINE-4-HYDROXYLASE"/>
    <property type="match status" value="1"/>
</dbReference>
<evidence type="ECO:0000256" key="3">
    <source>
        <dbReference type="ARBA" id="ARBA00011995"/>
    </source>
</evidence>
<keyword evidence="6 8" id="KW-0408">Iron</keyword>
<dbReference type="GO" id="GO:0005506">
    <property type="term" value="F:iron ion binding"/>
    <property type="evidence" value="ECO:0007669"/>
    <property type="project" value="InterPro"/>
</dbReference>
<dbReference type="Pfam" id="PF00351">
    <property type="entry name" value="Biopterin_H"/>
    <property type="match status" value="1"/>
</dbReference>
<evidence type="ECO:0000256" key="2">
    <source>
        <dbReference type="ARBA" id="ARBA00009712"/>
    </source>
</evidence>
<evidence type="ECO:0000313" key="10">
    <source>
        <dbReference type="EnsemblMetazoa" id="MDOA016791-PA"/>
    </source>
</evidence>
<comment type="cofactor">
    <cofactor evidence="1 8">
        <name>Fe(2+)</name>
        <dbReference type="ChEBI" id="CHEBI:29033"/>
    </cofactor>
</comment>
<feature type="domain" description="Biopterin-dependent aromatic amino acid hydroxylase family profile" evidence="9">
    <location>
        <begin position="1"/>
        <end position="27"/>
    </location>
</feature>
<dbReference type="InterPro" id="IPR036329">
    <property type="entry name" value="Aro-AA_hydroxylase_C_sf"/>
</dbReference>
<dbReference type="PANTHER" id="PTHR11473">
    <property type="entry name" value="AROMATIC AMINO ACID HYDROXYLASE"/>
    <property type="match status" value="1"/>
</dbReference>
<evidence type="ECO:0000256" key="8">
    <source>
        <dbReference type="PIRSR" id="PIRSR601273-2"/>
    </source>
</evidence>
<evidence type="ECO:0000256" key="4">
    <source>
        <dbReference type="ARBA" id="ARBA00022723"/>
    </source>
</evidence>
<feature type="binding site" evidence="8">
    <location>
        <position position="32"/>
    </location>
    <ligand>
        <name>Fe cation</name>
        <dbReference type="ChEBI" id="CHEBI:24875"/>
    </ligand>
</feature>
<dbReference type="EnsemblMetazoa" id="MDOA016791-RA">
    <property type="protein sequence ID" value="MDOA016791-PA"/>
    <property type="gene ID" value="MDOA016791"/>
</dbReference>
<accession>A0A1I8NKW3</accession>
<dbReference type="InterPro" id="IPR001273">
    <property type="entry name" value="ArAA_hydroxylase"/>
</dbReference>
<keyword evidence="4 8" id="KW-0479">Metal-binding</keyword>
<dbReference type="GO" id="GO:0004505">
    <property type="term" value="F:phenylalanine 4-monooxygenase activity"/>
    <property type="evidence" value="ECO:0007669"/>
    <property type="project" value="UniProtKB-EC"/>
</dbReference>
<dbReference type="AlphaFoldDB" id="A0A1I8NKW3"/>
<organism evidence="10">
    <name type="scientific">Musca domestica</name>
    <name type="common">House fly</name>
    <dbReference type="NCBI Taxonomy" id="7370"/>
    <lineage>
        <taxon>Eukaryota</taxon>
        <taxon>Metazoa</taxon>
        <taxon>Ecdysozoa</taxon>
        <taxon>Arthropoda</taxon>
        <taxon>Hexapoda</taxon>
        <taxon>Insecta</taxon>
        <taxon>Pterygota</taxon>
        <taxon>Neoptera</taxon>
        <taxon>Endopterygota</taxon>
        <taxon>Diptera</taxon>
        <taxon>Brachycera</taxon>
        <taxon>Muscomorpha</taxon>
        <taxon>Muscoidea</taxon>
        <taxon>Muscidae</taxon>
        <taxon>Musca</taxon>
    </lineage>
</organism>
<dbReference type="InterPro" id="IPR019774">
    <property type="entry name" value="Aromatic-AA_hydroxylase_C"/>
</dbReference>
<evidence type="ECO:0000256" key="5">
    <source>
        <dbReference type="ARBA" id="ARBA00023002"/>
    </source>
</evidence>
<comment type="similarity">
    <text evidence="2">Belongs to the biopterin-dependent aromatic amino acid hydroxylase family.</text>
</comment>
<name>A0A1I8NKW3_MUSDO</name>
<keyword evidence="7" id="KW-0503">Monooxygenase</keyword>
<reference evidence="10" key="1">
    <citation type="submission" date="2020-05" db="UniProtKB">
        <authorList>
            <consortium name="EnsemblMetazoa"/>
        </authorList>
    </citation>
    <scope>IDENTIFICATION</scope>
    <source>
        <strain evidence="10">Aabys</strain>
    </source>
</reference>
<keyword evidence="5" id="KW-0560">Oxidoreductase</keyword>
<evidence type="ECO:0000256" key="1">
    <source>
        <dbReference type="ARBA" id="ARBA00001954"/>
    </source>
</evidence>
<dbReference type="Gene3D" id="1.10.800.10">
    <property type="entry name" value="Aromatic amino acid hydroxylase"/>
    <property type="match status" value="1"/>
</dbReference>